<keyword evidence="4" id="KW-1185">Reference proteome</keyword>
<evidence type="ECO:0008006" key="5">
    <source>
        <dbReference type="Google" id="ProtNLM"/>
    </source>
</evidence>
<feature type="region of interest" description="Disordered" evidence="1">
    <location>
        <begin position="92"/>
        <end position="111"/>
    </location>
</feature>
<dbReference type="Proteomes" id="UP001346149">
    <property type="component" value="Unassembled WGS sequence"/>
</dbReference>
<keyword evidence="2" id="KW-0732">Signal</keyword>
<evidence type="ECO:0000313" key="3">
    <source>
        <dbReference type="EMBL" id="KAK4766909.1"/>
    </source>
</evidence>
<proteinExistence type="predicted"/>
<gene>
    <name evidence="3" type="ORF">SAY86_014660</name>
</gene>
<comment type="caution">
    <text evidence="3">The sequence shown here is derived from an EMBL/GenBank/DDBJ whole genome shotgun (WGS) entry which is preliminary data.</text>
</comment>
<reference evidence="3 4" key="1">
    <citation type="journal article" date="2023" name="Hortic Res">
        <title>Pangenome of water caltrop reveals structural variations and asymmetric subgenome divergence after allopolyploidization.</title>
        <authorList>
            <person name="Zhang X."/>
            <person name="Chen Y."/>
            <person name="Wang L."/>
            <person name="Yuan Y."/>
            <person name="Fang M."/>
            <person name="Shi L."/>
            <person name="Lu R."/>
            <person name="Comes H.P."/>
            <person name="Ma Y."/>
            <person name="Chen Y."/>
            <person name="Huang G."/>
            <person name="Zhou Y."/>
            <person name="Zheng Z."/>
            <person name="Qiu Y."/>
        </authorList>
    </citation>
    <scope>NUCLEOTIDE SEQUENCE [LARGE SCALE GENOMIC DNA]</scope>
    <source>
        <strain evidence="3">F231</strain>
    </source>
</reference>
<organism evidence="3 4">
    <name type="scientific">Trapa natans</name>
    <name type="common">Water chestnut</name>
    <dbReference type="NCBI Taxonomy" id="22666"/>
    <lineage>
        <taxon>Eukaryota</taxon>
        <taxon>Viridiplantae</taxon>
        <taxon>Streptophyta</taxon>
        <taxon>Embryophyta</taxon>
        <taxon>Tracheophyta</taxon>
        <taxon>Spermatophyta</taxon>
        <taxon>Magnoliopsida</taxon>
        <taxon>eudicotyledons</taxon>
        <taxon>Gunneridae</taxon>
        <taxon>Pentapetalae</taxon>
        <taxon>rosids</taxon>
        <taxon>malvids</taxon>
        <taxon>Myrtales</taxon>
        <taxon>Lythraceae</taxon>
        <taxon>Trapa</taxon>
    </lineage>
</organism>
<evidence type="ECO:0000256" key="1">
    <source>
        <dbReference type="SAM" id="MobiDB-lite"/>
    </source>
</evidence>
<dbReference type="EMBL" id="JAXQNO010000022">
    <property type="protein sequence ID" value="KAK4766909.1"/>
    <property type="molecule type" value="Genomic_DNA"/>
</dbReference>
<dbReference type="PANTHER" id="PTHR34377:SF3">
    <property type="entry name" value="TETRATRICOPEPTIDE REPEAT (TPR)-LIKE SUPERFAMILY PROTEIN"/>
    <property type="match status" value="1"/>
</dbReference>
<feature type="compositionally biased region" description="Basic residues" evidence="1">
    <location>
        <begin position="92"/>
        <end position="110"/>
    </location>
</feature>
<name>A0AAN7QGG7_TRANT</name>
<protein>
    <recommendedName>
        <fullName evidence="5">Bifunctional inhibitor/plant lipid transfer protein/seed storage helical domain-containing protein</fullName>
    </recommendedName>
</protein>
<accession>A0AAN7QGG7</accession>
<dbReference type="AlphaFoldDB" id="A0AAN7QGG7"/>
<dbReference type="PANTHER" id="PTHR34377">
    <property type="entry name" value="TETRATRICOPEPTIDE REPEAT (TPR)-LIKE SUPERFAMILY PROTEIN"/>
    <property type="match status" value="1"/>
</dbReference>
<feature type="chain" id="PRO_5043033472" description="Bifunctional inhibitor/plant lipid transfer protein/seed storage helical domain-containing protein" evidence="2">
    <location>
        <begin position="20"/>
        <end position="170"/>
    </location>
</feature>
<feature type="signal peptide" evidence="2">
    <location>
        <begin position="1"/>
        <end position="19"/>
    </location>
</feature>
<evidence type="ECO:0000313" key="4">
    <source>
        <dbReference type="Proteomes" id="UP001346149"/>
    </source>
</evidence>
<sequence length="170" mass="19088">MVKAYIAVSLLLLSLALYGRQIACQTQLTPTPIPTPTPLCASQFALVNHACSFLPYTLISPPAPSGPPSDPPSLPNVLEPEDHSEWQQLYHHEHHHHHHHHHHHNHRPSRHTPTPVEMDCCRWLREVDTLCVCDLLVHLPAFLAKPAHDYTVVVAEACDITYSCSGRVRP</sequence>
<evidence type="ECO:0000256" key="2">
    <source>
        <dbReference type="SAM" id="SignalP"/>
    </source>
</evidence>
<dbReference type="InterPro" id="IPR036312">
    <property type="entry name" value="Bifun_inhib/LTP/seed_sf"/>
</dbReference>
<dbReference type="SUPFAM" id="SSF47699">
    <property type="entry name" value="Bifunctional inhibitor/lipid-transfer protein/seed storage 2S albumin"/>
    <property type="match status" value="1"/>
</dbReference>